<dbReference type="EMBL" id="KL197735">
    <property type="protein sequence ID" value="KDQ53108.1"/>
    <property type="molecule type" value="Genomic_DNA"/>
</dbReference>
<dbReference type="Pfam" id="PF23021">
    <property type="entry name" value="6TM_2nd_PGAP2IP"/>
    <property type="match status" value="1"/>
</dbReference>
<dbReference type="Pfam" id="PF10277">
    <property type="entry name" value="Frag1"/>
    <property type="match status" value="1"/>
</dbReference>
<keyword evidence="2" id="KW-1133">Transmembrane helix</keyword>
<feature type="transmembrane region" description="Helical" evidence="2">
    <location>
        <begin position="533"/>
        <end position="554"/>
    </location>
</feature>
<feature type="transmembrane region" description="Helical" evidence="2">
    <location>
        <begin position="103"/>
        <end position="121"/>
    </location>
</feature>
<proteinExistence type="predicted"/>
<feature type="transmembrane region" description="Helical" evidence="2">
    <location>
        <begin position="133"/>
        <end position="153"/>
    </location>
</feature>
<evidence type="ECO:0000313" key="8">
    <source>
        <dbReference type="Proteomes" id="UP000027265"/>
    </source>
</evidence>
<name>A0A067PDW4_9AGAM</name>
<feature type="transmembrane region" description="Helical" evidence="2">
    <location>
        <begin position="561"/>
        <end position="581"/>
    </location>
</feature>
<evidence type="ECO:0000313" key="7">
    <source>
        <dbReference type="EMBL" id="KDQ53108.1"/>
    </source>
</evidence>
<dbReference type="HOGENOM" id="CLU_009808_0_0_1"/>
<dbReference type="Gene3D" id="3.60.10.10">
    <property type="entry name" value="Endonuclease/exonuclease/phosphatase"/>
    <property type="match status" value="1"/>
</dbReference>
<dbReference type="PANTHER" id="PTHR14859:SF1">
    <property type="entry name" value="PGAP2-INTERACTING PROTEIN"/>
    <property type="match status" value="1"/>
</dbReference>
<gene>
    <name evidence="7" type="ORF">JAAARDRAFT_39481</name>
</gene>
<feature type="transmembrane region" description="Helical" evidence="2">
    <location>
        <begin position="587"/>
        <end position="608"/>
    </location>
</feature>
<feature type="transmembrane region" description="Helical" evidence="2">
    <location>
        <begin position="336"/>
        <end position="355"/>
    </location>
</feature>
<feature type="region of interest" description="Disordered" evidence="1">
    <location>
        <begin position="265"/>
        <end position="287"/>
    </location>
</feature>
<evidence type="ECO:0000259" key="4">
    <source>
        <dbReference type="Pfam" id="PF23021"/>
    </source>
</evidence>
<dbReference type="STRING" id="933084.A0A067PDW4"/>
<evidence type="ECO:0000259" key="3">
    <source>
        <dbReference type="Pfam" id="PF10277"/>
    </source>
</evidence>
<dbReference type="InterPro" id="IPR053912">
    <property type="entry name" value="PGAP2IP_TM_1nd"/>
</dbReference>
<accession>A0A067PDW4</accession>
<dbReference type="OrthoDB" id="68581at2759"/>
<dbReference type="InterPro" id="IPR051916">
    <property type="entry name" value="GPI-anchor_lipid_remodeler"/>
</dbReference>
<dbReference type="GO" id="GO:0006506">
    <property type="term" value="P:GPI anchor biosynthetic process"/>
    <property type="evidence" value="ECO:0007669"/>
    <property type="project" value="TreeGrafter"/>
</dbReference>
<feature type="transmembrane region" description="Helical" evidence="2">
    <location>
        <begin position="620"/>
        <end position="644"/>
    </location>
</feature>
<reference evidence="8" key="1">
    <citation type="journal article" date="2014" name="Proc. Natl. Acad. Sci. U.S.A.">
        <title>Extensive sampling of basidiomycete genomes demonstrates inadequacy of the white-rot/brown-rot paradigm for wood decay fungi.</title>
        <authorList>
            <person name="Riley R."/>
            <person name="Salamov A.A."/>
            <person name="Brown D.W."/>
            <person name="Nagy L.G."/>
            <person name="Floudas D."/>
            <person name="Held B.W."/>
            <person name="Levasseur A."/>
            <person name="Lombard V."/>
            <person name="Morin E."/>
            <person name="Otillar R."/>
            <person name="Lindquist E.A."/>
            <person name="Sun H."/>
            <person name="LaButti K.M."/>
            <person name="Schmutz J."/>
            <person name="Jabbour D."/>
            <person name="Luo H."/>
            <person name="Baker S.E."/>
            <person name="Pisabarro A.G."/>
            <person name="Walton J.D."/>
            <person name="Blanchette R.A."/>
            <person name="Henrissat B."/>
            <person name="Martin F."/>
            <person name="Cullen D."/>
            <person name="Hibbett D.S."/>
            <person name="Grigoriev I.V."/>
        </authorList>
    </citation>
    <scope>NUCLEOTIDE SEQUENCE [LARGE SCALE GENOMIC DNA]</scope>
    <source>
        <strain evidence="8">MUCL 33604</strain>
    </source>
</reference>
<evidence type="ECO:0000256" key="1">
    <source>
        <dbReference type="SAM" id="MobiDB-lite"/>
    </source>
</evidence>
<feature type="domain" description="PGAP2IP second transmembrane" evidence="4">
    <location>
        <begin position="492"/>
        <end position="673"/>
    </location>
</feature>
<dbReference type="Pfam" id="PF23022">
    <property type="entry name" value="6TM_1st_PGAP2IP"/>
    <property type="match status" value="1"/>
</dbReference>
<feature type="domain" description="PGAP2IP first transmembrane" evidence="5">
    <location>
        <begin position="308"/>
        <end position="462"/>
    </location>
</feature>
<dbReference type="Proteomes" id="UP000027265">
    <property type="component" value="Unassembled WGS sequence"/>
</dbReference>
<feature type="transmembrane region" description="Helical" evidence="2">
    <location>
        <begin position="494"/>
        <end position="513"/>
    </location>
</feature>
<protein>
    <recommendedName>
        <fullName evidence="9">Calcofluor white hypersensitive protein</fullName>
    </recommendedName>
</protein>
<dbReference type="GO" id="GO:0016020">
    <property type="term" value="C:membrane"/>
    <property type="evidence" value="ECO:0007669"/>
    <property type="project" value="GOC"/>
</dbReference>
<dbReference type="PANTHER" id="PTHR14859">
    <property type="entry name" value="CALCOFLUOR WHITE HYPERSENSITIVE PROTEIN PRECURSOR"/>
    <property type="match status" value="1"/>
</dbReference>
<feature type="transmembrane region" description="Helical" evidence="2">
    <location>
        <begin position="70"/>
        <end position="91"/>
    </location>
</feature>
<keyword evidence="2" id="KW-0812">Transmembrane</keyword>
<feature type="domain" description="PGAP2IP C-terminal nuclease-like" evidence="6">
    <location>
        <begin position="723"/>
        <end position="961"/>
    </location>
</feature>
<dbReference type="InterPro" id="IPR057315">
    <property type="entry name" value="Exo_endo_phos_PGAP2IP_C"/>
</dbReference>
<sequence length="1011" mass="112798">MVSASHFTLNASTVARVHTALSLGAFLTALFLGCALHYQKIVKNGVAGYPEEWFPSVSATVGDWYPERNIFQILIALTSGPRFVVVILQYYLNRSQSSSLPMVVFLSGILRTFLCGGWVFITSNDDHDIHDILMISYIVCNLPWMLGGISCTTLGNEKAQQRRQLIATTFFASMIPMIYFFVQHKVHRIPGAYTHYSFFEWGLIFQDILYDSVAELDFKTANLQISLGSFTHESDEIRPILVENKLHKSEIEEVPVKAEIPSPRHLSREKSYDEETNPWKDTPSPNGHPIASSWRPITTFLSDAYLSYICWSIFTSLAPTLFYFSVWELGIAGHELALLSSLSPGLLGIPSFHSWSRTLDGRTTLHLLSFLGLAAYAVEDPFARLLAVALANMALSIRLAVDWTGADGRGAGYQGILTGLGLILSSLSKHANHSSNPVWPLVNETSGGYNKTGIALALLALAELYTRPSETPIIKRRPKQLGDRRVNHEGRTSWFIPAVSLGGLLFSLHLFLADSSTLIAWSWTGYPIKGPVPHTHGSLTILAQVLGLLIPLYLSSHAPRLLSILQSPAWFLYGAASAYVTFTYRNWLGYAGGWNLSVFLMSLIPQVFENAASSGKVARTYFTAWLVAILFDLANVWAVAYAFVPGGVYLRERTDLILIMQMATLAFGFNWPRLPKSAISMTLPSSTVSFTRILLVLAAVFSLLVTMYRAPTSSPQPFKPGARIVTAGIWTVHFGIDNEGRDSRRRMGDLIKDMQLDVVGLLETDLHRIVFGNRDLTRVIAHDLGYHVDIGPGPNSHTWGAVLLSKFPIINTTHHLLPSPHGELAPAIEAVLDIYGTEVTVIVAHNGQEEDPLDRELQSKELARIMAASYPRPVIFLGYVVTKPGAKRPAPYEILVSDGRMHDIDSFDFDRWCEYILYRGLYRTAYARVSRSTITDTELQIGQFVLPKHGTQVTDNSNEARYLRSWKEDLPESHWFPMEYYGNENEGGVRGHYYHVFNTPLYYKIPEGAIL</sequence>
<dbReference type="InParanoid" id="A0A067PDW4"/>
<dbReference type="AlphaFoldDB" id="A0A067PDW4"/>
<feature type="transmembrane region" description="Helical" evidence="2">
    <location>
        <begin position="20"/>
        <end position="38"/>
    </location>
</feature>
<feature type="transmembrane region" description="Helical" evidence="2">
    <location>
        <begin position="656"/>
        <end position="672"/>
    </location>
</feature>
<dbReference type="Pfam" id="PF23226">
    <property type="entry name" value="Exo_endo_phos_PGAP2IP"/>
    <property type="match status" value="1"/>
</dbReference>
<evidence type="ECO:0008006" key="9">
    <source>
        <dbReference type="Google" id="ProtNLM"/>
    </source>
</evidence>
<feature type="domain" description="CWH43-like N-terminal" evidence="3">
    <location>
        <begin position="12"/>
        <end position="220"/>
    </location>
</feature>
<dbReference type="SUPFAM" id="SSF56219">
    <property type="entry name" value="DNase I-like"/>
    <property type="match status" value="1"/>
</dbReference>
<dbReference type="GO" id="GO:0031505">
    <property type="term" value="P:fungal-type cell wall organization"/>
    <property type="evidence" value="ECO:0007669"/>
    <property type="project" value="TreeGrafter"/>
</dbReference>
<dbReference type="GO" id="GO:0005783">
    <property type="term" value="C:endoplasmic reticulum"/>
    <property type="evidence" value="ECO:0007669"/>
    <property type="project" value="TreeGrafter"/>
</dbReference>
<organism evidence="7 8">
    <name type="scientific">Jaapia argillacea MUCL 33604</name>
    <dbReference type="NCBI Taxonomy" id="933084"/>
    <lineage>
        <taxon>Eukaryota</taxon>
        <taxon>Fungi</taxon>
        <taxon>Dikarya</taxon>
        <taxon>Basidiomycota</taxon>
        <taxon>Agaricomycotina</taxon>
        <taxon>Agaricomycetes</taxon>
        <taxon>Agaricomycetidae</taxon>
        <taxon>Jaapiales</taxon>
        <taxon>Jaapiaceae</taxon>
        <taxon>Jaapia</taxon>
    </lineage>
</organism>
<dbReference type="InterPro" id="IPR053911">
    <property type="entry name" value="PGAP2IP_TM_2nd"/>
</dbReference>
<dbReference type="InterPro" id="IPR036691">
    <property type="entry name" value="Endo/exonu/phosph_ase_sf"/>
</dbReference>
<feature type="transmembrane region" description="Helical" evidence="2">
    <location>
        <begin position="693"/>
        <end position="710"/>
    </location>
</feature>
<feature type="transmembrane region" description="Helical" evidence="2">
    <location>
        <begin position="165"/>
        <end position="182"/>
    </location>
</feature>
<dbReference type="FunCoup" id="A0A067PDW4">
    <property type="interactions" value="150"/>
</dbReference>
<evidence type="ECO:0000259" key="5">
    <source>
        <dbReference type="Pfam" id="PF23022"/>
    </source>
</evidence>
<feature type="transmembrane region" description="Helical" evidence="2">
    <location>
        <begin position="305"/>
        <end position="324"/>
    </location>
</feature>
<evidence type="ECO:0000259" key="6">
    <source>
        <dbReference type="Pfam" id="PF23226"/>
    </source>
</evidence>
<dbReference type="InterPro" id="IPR019402">
    <property type="entry name" value="CWH43_N"/>
</dbReference>
<dbReference type="FunFam" id="3.60.10.10:FF:000100">
    <property type="entry name" value="Unplaced genomic scaffold supercont2.12, whole genome shotgun sequence"/>
    <property type="match status" value="1"/>
</dbReference>
<evidence type="ECO:0000256" key="2">
    <source>
        <dbReference type="SAM" id="Phobius"/>
    </source>
</evidence>
<keyword evidence="8" id="KW-1185">Reference proteome</keyword>
<keyword evidence="2" id="KW-0472">Membrane</keyword>